<accession>A0A5B0M9U8</accession>
<evidence type="ECO:0000313" key="4">
    <source>
        <dbReference type="Proteomes" id="UP000324748"/>
    </source>
</evidence>
<keyword evidence="1" id="KW-0732">Signal</keyword>
<protein>
    <submittedName>
        <fullName evidence="2">Uncharacterized protein</fullName>
    </submittedName>
</protein>
<comment type="caution">
    <text evidence="2">The sequence shown here is derived from an EMBL/GenBank/DDBJ whole genome shotgun (WGS) entry which is preliminary data.</text>
</comment>
<sequence length="296" mass="33651">MFYQLMFVGLCAVPAIILPTAGSPLAEDFPKCNPGGLGYDGKFPVPEIEVTDHHTSVNTFWKPSSGKILESGPVFQRGNDDNLSIKPTVFPASIDDFISDCEKELSQSESWKATKEEFIHFNGESKVVERHAIEIFDNLKANKINPKELSDQHFKDYESIANFQTKIDVLKMLKLRKVALVNIKLKNSKLDALFSKKDFLVQLPDCPKWISPKIISLNGDETLQGFVDSLVDEIKEIILDCESEVSGFKDKGKDYELEKERYHFLSAFGEEYDSKMDFDFLIEDLFLEGTIICWEI</sequence>
<proteinExistence type="predicted"/>
<name>A0A5B0M9U8_PUCGR</name>
<feature type="chain" id="PRO_5036366117" evidence="1">
    <location>
        <begin position="23"/>
        <end position="296"/>
    </location>
</feature>
<evidence type="ECO:0000313" key="3">
    <source>
        <dbReference type="EMBL" id="KAA1084808.1"/>
    </source>
</evidence>
<dbReference type="EMBL" id="VSWC01000118">
    <property type="protein sequence ID" value="KAA1084808.1"/>
    <property type="molecule type" value="Genomic_DNA"/>
</dbReference>
<dbReference type="EMBL" id="VDEP01000475">
    <property type="protein sequence ID" value="KAA1073096.1"/>
    <property type="molecule type" value="Genomic_DNA"/>
</dbReference>
<feature type="signal peptide" evidence="1">
    <location>
        <begin position="1"/>
        <end position="22"/>
    </location>
</feature>
<dbReference type="Proteomes" id="UP000325313">
    <property type="component" value="Unassembled WGS sequence"/>
</dbReference>
<gene>
    <name evidence="3" type="ORF">PGT21_035626</name>
    <name evidence="2" type="ORF">PGTUg99_027195</name>
</gene>
<evidence type="ECO:0000313" key="2">
    <source>
        <dbReference type="EMBL" id="KAA1073096.1"/>
    </source>
</evidence>
<reference evidence="4 5" key="1">
    <citation type="submission" date="2019-05" db="EMBL/GenBank/DDBJ databases">
        <title>Emergence of the Ug99 lineage of the wheat stem rust pathogen through somatic hybridization.</title>
        <authorList>
            <person name="Li F."/>
            <person name="Upadhyaya N.M."/>
            <person name="Sperschneider J."/>
            <person name="Matny O."/>
            <person name="Nguyen-Phuc H."/>
            <person name="Mago R."/>
            <person name="Raley C."/>
            <person name="Miller M.E."/>
            <person name="Silverstein K.A.T."/>
            <person name="Henningsen E."/>
            <person name="Hirsch C.D."/>
            <person name="Visser B."/>
            <person name="Pretorius Z.A."/>
            <person name="Steffenson B.J."/>
            <person name="Schwessinger B."/>
            <person name="Dodds P.N."/>
            <person name="Figueroa M."/>
        </authorList>
    </citation>
    <scope>NUCLEOTIDE SEQUENCE [LARGE SCALE GENOMIC DNA]</scope>
    <source>
        <strain evidence="3">21-0</strain>
        <strain evidence="2 5">Ug99</strain>
    </source>
</reference>
<dbReference type="AlphaFoldDB" id="A0A5B0M9U8"/>
<organism evidence="2 5">
    <name type="scientific">Puccinia graminis f. sp. tritici</name>
    <dbReference type="NCBI Taxonomy" id="56615"/>
    <lineage>
        <taxon>Eukaryota</taxon>
        <taxon>Fungi</taxon>
        <taxon>Dikarya</taxon>
        <taxon>Basidiomycota</taxon>
        <taxon>Pucciniomycotina</taxon>
        <taxon>Pucciniomycetes</taxon>
        <taxon>Pucciniales</taxon>
        <taxon>Pucciniaceae</taxon>
        <taxon>Puccinia</taxon>
    </lineage>
</organism>
<evidence type="ECO:0000313" key="5">
    <source>
        <dbReference type="Proteomes" id="UP000325313"/>
    </source>
</evidence>
<keyword evidence="4" id="KW-1185">Reference proteome</keyword>
<evidence type="ECO:0000256" key="1">
    <source>
        <dbReference type="SAM" id="SignalP"/>
    </source>
</evidence>
<dbReference type="Proteomes" id="UP000324748">
    <property type="component" value="Unassembled WGS sequence"/>
</dbReference>